<evidence type="ECO:0000259" key="5">
    <source>
        <dbReference type="PROSITE" id="PS50970"/>
    </source>
</evidence>
<protein>
    <recommendedName>
        <fullName evidence="5">Hcy-binding domain-containing protein</fullName>
    </recommendedName>
</protein>
<dbReference type="AlphaFoldDB" id="A0A0G1CM82"/>
<dbReference type="GO" id="GO:0008270">
    <property type="term" value="F:zinc ion binding"/>
    <property type="evidence" value="ECO:0007669"/>
    <property type="project" value="InterPro"/>
</dbReference>
<evidence type="ECO:0000256" key="3">
    <source>
        <dbReference type="PIRSR" id="PIRSR037505-2"/>
    </source>
</evidence>
<dbReference type="GO" id="GO:0032259">
    <property type="term" value="P:methylation"/>
    <property type="evidence" value="ECO:0007669"/>
    <property type="project" value="UniProtKB-KW"/>
</dbReference>
<organism evidence="6 7">
    <name type="scientific">Candidatus Gottesmanbacteria bacterium GW2011_GWB1_43_11</name>
    <dbReference type="NCBI Taxonomy" id="1618446"/>
    <lineage>
        <taxon>Bacteria</taxon>
        <taxon>Candidatus Gottesmaniibacteriota</taxon>
    </lineage>
</organism>
<feature type="binding site" evidence="3 4">
    <location>
        <position position="213"/>
    </location>
    <ligand>
        <name>Zn(2+)</name>
        <dbReference type="ChEBI" id="CHEBI:29105"/>
    </ligand>
</feature>
<evidence type="ECO:0000256" key="2">
    <source>
        <dbReference type="ARBA" id="ARBA00022679"/>
    </source>
</evidence>
<dbReference type="SUPFAM" id="SSF82282">
    <property type="entry name" value="Homocysteine S-methyltransferase"/>
    <property type="match status" value="1"/>
</dbReference>
<dbReference type="GO" id="GO:0008168">
    <property type="term" value="F:methyltransferase activity"/>
    <property type="evidence" value="ECO:0007669"/>
    <property type="project" value="UniProtKB-UniRule"/>
</dbReference>
<dbReference type="PATRIC" id="fig|1618446.3.peg.916"/>
<dbReference type="GO" id="GO:0009086">
    <property type="term" value="P:methionine biosynthetic process"/>
    <property type="evidence" value="ECO:0007669"/>
    <property type="project" value="InterPro"/>
</dbReference>
<name>A0A0G1CM82_9BACT</name>
<dbReference type="PROSITE" id="PS50970">
    <property type="entry name" value="HCY"/>
    <property type="match status" value="1"/>
</dbReference>
<keyword evidence="1 4" id="KW-0489">Methyltransferase</keyword>
<feature type="binding site" evidence="3 4">
    <location>
        <position position="279"/>
    </location>
    <ligand>
        <name>Zn(2+)</name>
        <dbReference type="ChEBI" id="CHEBI:29105"/>
    </ligand>
</feature>
<keyword evidence="3 4" id="KW-0862">Zinc</keyword>
<proteinExistence type="predicted"/>
<accession>A0A0G1CM82</accession>
<keyword evidence="2 4" id="KW-0808">Transferase</keyword>
<dbReference type="Proteomes" id="UP000034050">
    <property type="component" value="Unassembled WGS sequence"/>
</dbReference>
<gene>
    <name evidence="6" type="ORF">UV61_C0008G0050</name>
</gene>
<dbReference type="STRING" id="1618446.UV61_C0008G0050"/>
<evidence type="ECO:0000256" key="1">
    <source>
        <dbReference type="ARBA" id="ARBA00022603"/>
    </source>
</evidence>
<evidence type="ECO:0000313" key="7">
    <source>
        <dbReference type="Proteomes" id="UP000034050"/>
    </source>
</evidence>
<dbReference type="Pfam" id="PF02574">
    <property type="entry name" value="S-methyl_trans"/>
    <property type="match status" value="1"/>
</dbReference>
<dbReference type="Gene3D" id="3.20.20.330">
    <property type="entry name" value="Homocysteine-binding-like domain"/>
    <property type="match status" value="1"/>
</dbReference>
<dbReference type="InterPro" id="IPR036589">
    <property type="entry name" value="HCY_dom_sf"/>
</dbReference>
<feature type="binding site" evidence="3 4">
    <location>
        <position position="280"/>
    </location>
    <ligand>
        <name>Zn(2+)</name>
        <dbReference type="ChEBI" id="CHEBI:29105"/>
    </ligand>
</feature>
<comment type="cofactor">
    <cofactor evidence="3">
        <name>Zn(2+)</name>
        <dbReference type="ChEBI" id="CHEBI:29105"/>
    </cofactor>
    <text evidence="3">Binds 1 zinc ion per subunit.</text>
</comment>
<keyword evidence="3 4" id="KW-0479">Metal-binding</keyword>
<reference evidence="6 7" key="1">
    <citation type="journal article" date="2015" name="Nature">
        <title>rRNA introns, odd ribosomes, and small enigmatic genomes across a large radiation of phyla.</title>
        <authorList>
            <person name="Brown C.T."/>
            <person name="Hug L.A."/>
            <person name="Thomas B.C."/>
            <person name="Sharon I."/>
            <person name="Castelle C.J."/>
            <person name="Singh A."/>
            <person name="Wilkins M.J."/>
            <person name="Williams K.H."/>
            <person name="Banfield J.F."/>
        </authorList>
    </citation>
    <scope>NUCLEOTIDE SEQUENCE [LARGE SCALE GENOMIC DNA]</scope>
</reference>
<dbReference type="PIRSF" id="PIRSF037505">
    <property type="entry name" value="Betaine_HMT"/>
    <property type="match status" value="1"/>
</dbReference>
<dbReference type="PANTHER" id="PTHR11103:SF18">
    <property type="entry name" value="SLR1189 PROTEIN"/>
    <property type="match status" value="1"/>
</dbReference>
<dbReference type="PANTHER" id="PTHR11103">
    <property type="entry name" value="SLR1189 PROTEIN"/>
    <property type="match status" value="1"/>
</dbReference>
<sequence length="299" mass="32105">MINVVERLRNQTTIYDGAKGTFLAEYVINIGDPTDLLNLRKPSVVLDVHEAYINAGSGLIQTNTFCANSLRLALNGLGPDDAYQISRQGAYLATLAASNHNVLVAGDIGPTGKMPEPWGDTSVKDMTQAFIPQIEGLIAGGVHVLHIETMSTIEEVLAAIAAKNKVNPNFPTMVSMSYEMTSPRGLRTMTGVAPSQLVTVADEHQLLAYGANCGRGLEGAEDLVRVLRNNNPNATLLMKLNAGIPILRGNQTVYEAEPKDMALYARQMHELGVKIIGACCGSTPAHIEAMANELQRLPV</sequence>
<evidence type="ECO:0000256" key="4">
    <source>
        <dbReference type="PROSITE-ProRule" id="PRU00333"/>
    </source>
</evidence>
<dbReference type="EMBL" id="LCFD01000008">
    <property type="protein sequence ID" value="KKS86597.1"/>
    <property type="molecule type" value="Genomic_DNA"/>
</dbReference>
<evidence type="ECO:0000313" key="6">
    <source>
        <dbReference type="EMBL" id="KKS86597.1"/>
    </source>
</evidence>
<comment type="caution">
    <text evidence="6">The sequence shown here is derived from an EMBL/GenBank/DDBJ whole genome shotgun (WGS) entry which is preliminary data.</text>
</comment>
<dbReference type="InterPro" id="IPR017226">
    <property type="entry name" value="BHMT-like"/>
</dbReference>
<feature type="domain" description="Hcy-binding" evidence="5">
    <location>
        <begin position="1"/>
        <end position="294"/>
    </location>
</feature>
<dbReference type="InterPro" id="IPR003726">
    <property type="entry name" value="HCY_dom"/>
</dbReference>